<gene>
    <name evidence="1" type="ORF">MAM1_0116d05706</name>
</gene>
<organism evidence="1">
    <name type="scientific">Mucor ambiguus</name>
    <dbReference type="NCBI Taxonomy" id="91626"/>
    <lineage>
        <taxon>Eukaryota</taxon>
        <taxon>Fungi</taxon>
        <taxon>Fungi incertae sedis</taxon>
        <taxon>Mucoromycota</taxon>
        <taxon>Mucoromycotina</taxon>
        <taxon>Mucoromycetes</taxon>
        <taxon>Mucorales</taxon>
        <taxon>Mucorineae</taxon>
        <taxon>Mucoraceae</taxon>
        <taxon>Mucor</taxon>
    </lineage>
</organism>
<accession>A0A0C9M7S5</accession>
<dbReference type="Proteomes" id="UP000053815">
    <property type="component" value="Unassembled WGS sequence"/>
</dbReference>
<proteinExistence type="predicted"/>
<dbReference type="AlphaFoldDB" id="A0A0C9M7S5"/>
<dbReference type="EMBL" id="DF836405">
    <property type="protein sequence ID" value="GAN06226.1"/>
    <property type="molecule type" value="Genomic_DNA"/>
</dbReference>
<protein>
    <submittedName>
        <fullName evidence="1">Uncharacterized protein</fullName>
    </submittedName>
</protein>
<dbReference type="OrthoDB" id="2230412at2759"/>
<name>A0A0C9M7S5_9FUNG</name>
<reference evidence="1" key="1">
    <citation type="submission" date="2014-09" db="EMBL/GenBank/DDBJ databases">
        <title>Draft genome sequence of an oleaginous Mucoromycotina fungus Mucor ambiguus NBRC6742.</title>
        <authorList>
            <person name="Takeda I."/>
            <person name="Yamane N."/>
            <person name="Morita T."/>
            <person name="Tamano K."/>
            <person name="Machida M."/>
            <person name="Baker S."/>
            <person name="Koike H."/>
        </authorList>
    </citation>
    <scope>NUCLEOTIDE SEQUENCE</scope>
    <source>
        <strain evidence="1">NBRC 6742</strain>
    </source>
</reference>
<keyword evidence="2" id="KW-1185">Reference proteome</keyword>
<evidence type="ECO:0000313" key="2">
    <source>
        <dbReference type="Proteomes" id="UP000053815"/>
    </source>
</evidence>
<evidence type="ECO:0000313" key="1">
    <source>
        <dbReference type="EMBL" id="GAN06226.1"/>
    </source>
</evidence>
<sequence length="150" mass="17032">MQAVGYKVALMSTSVHHDERWVCLWNRSALVPNCWNQRMYWSQAFELLAHLMNMLDEQDHITESLIAEHIGYGTASTLMGHTPHTRTFQNAYMGDFGDMNMTALMLDQDSSVKTSLSPLRTPATFQVPDIKRIALSETETTAALRKVKVE</sequence>